<dbReference type="Pfam" id="PF22735">
    <property type="entry name" value="NNH3"/>
    <property type="match status" value="1"/>
</dbReference>
<dbReference type="SUPFAM" id="SSF141571">
    <property type="entry name" value="Pentapeptide repeat-like"/>
    <property type="match status" value="1"/>
</dbReference>
<reference evidence="2 3" key="1">
    <citation type="submission" date="2016-11" db="EMBL/GenBank/DDBJ databases">
        <title>Draft Genome Sequences of Nine Cyanobacterial Strains from Diverse Habitats.</title>
        <authorList>
            <person name="Zhu T."/>
            <person name="Hou S."/>
            <person name="Lu X."/>
            <person name="Hess W.R."/>
        </authorList>
    </citation>
    <scope>NUCLEOTIDE SEQUENCE [LARGE SCALE GENOMIC DNA]</scope>
    <source>
        <strain evidence="2 3">NIES-592</strain>
    </source>
</reference>
<evidence type="ECO:0000313" key="3">
    <source>
        <dbReference type="Proteomes" id="UP000186391"/>
    </source>
</evidence>
<dbReference type="PANTHER" id="PTHR14136">
    <property type="entry name" value="BTB_POZ DOMAIN-CONTAINING PROTEIN KCTD9"/>
    <property type="match status" value="1"/>
</dbReference>
<dbReference type="Gene3D" id="3.40.50.300">
    <property type="entry name" value="P-loop containing nucleotide triphosphate hydrolases"/>
    <property type="match status" value="1"/>
</dbReference>
<proteinExistence type="predicted"/>
<feature type="domain" description="NACHT N-terminal Helical" evidence="1">
    <location>
        <begin position="38"/>
        <end position="291"/>
    </location>
</feature>
<dbReference type="InterPro" id="IPR051082">
    <property type="entry name" value="Pentapeptide-BTB/POZ_domain"/>
</dbReference>
<dbReference type="RefSeq" id="WP_073557094.1">
    <property type="nucleotide sequence ID" value="NZ_MRCA01000028.1"/>
</dbReference>
<protein>
    <recommendedName>
        <fullName evidence="1">NACHT N-terminal Helical domain-containing protein</fullName>
    </recommendedName>
</protein>
<dbReference type="InterPro" id="IPR001646">
    <property type="entry name" value="5peptide_repeat"/>
</dbReference>
<dbReference type="EMBL" id="MRCA01000028">
    <property type="protein sequence ID" value="OKH10877.1"/>
    <property type="molecule type" value="Genomic_DNA"/>
</dbReference>
<dbReference type="InterPro" id="IPR054568">
    <property type="entry name" value="NNH3"/>
</dbReference>
<gene>
    <name evidence="2" type="ORF">NIES592_23665</name>
</gene>
<keyword evidence="3" id="KW-1185">Reference proteome</keyword>
<dbReference type="Gene3D" id="2.160.20.80">
    <property type="entry name" value="E3 ubiquitin-protein ligase SopA"/>
    <property type="match status" value="1"/>
</dbReference>
<dbReference type="PANTHER" id="PTHR14136:SF17">
    <property type="entry name" value="BTB_POZ DOMAIN-CONTAINING PROTEIN KCTD9"/>
    <property type="match status" value="1"/>
</dbReference>
<sequence length="1022" mass="114478">MSLSIRHWLAENYIEISDLSGLSPGQMVSIAFRIVQDMEVKSLIPLDICSLAEVLELPLAIVWQEITVFAQLTESLLRTISHKKPLKRNEGTWLAFQIAYLRGLQQLFAQEKSLQRPWLNQIMLWDSRRENGDKKDTGDLLKTPARLLQDTQLQGLLKTLRPGKLTDTQAEQALSLVADSLLVQQIDNAVKAWFVANGVEEAESKLITKRLQNSLFGHLLAVIAENAPPLAQLQKFVGLGNSYPVNSTDKHLQISETGLYVSDKIDLLRELYRASLMQRQSETLFMESFALKDIYVPLNGLPINDSDSQPEQKTVEAIDLMTWVRQQLVNLDTIAVIESEPGYGKTSFCQMWTAVAAKELYPAWIPILIRLKDVKYGKTLAATLNSGFALNRYIHLGDWLQQDYPPCLLVLDGLDELPPASQGNQAKIILMQQLFSLQSQSRHKIVLTSTSQALQEIIQELEQPLPLCRISIQPWEQEEWRQWFQLWAQVQSLPIAQNFFTFLKQSGLFSATSKLPELSALVRQPLMLYLLGVLHRDGLLDEQILLLATKTQAANSATVLWEIHQRLSRWLLGYPQTGGIKTILLRSGSTYIHRTQDAIANLLQNRHPQDVLEHMQAIALQILHSQRHQITLEPSHKNLPAFYFQSQHSTFPPYTPHLQTEFSHPKLGEFLCTQAIVVQLKLLIQRQENAYGEFTFVLESASSVAQQLYNLFGFGIVSPELENLVIEGLRREPQDEFSFELLCDRLLSFWYGYCRGRWLDEGIAHKAFAHFQALQNPANVEQIHAAVGLNVFFLLCACHQQTKTTFWPCGNPESLSEFYAQALIILIARTKVLHPAAFAKRLQSTSLTCLNLSGADLSQAMLAGVNFGQIDLSNANFMGANLVGANLQDANLAGANLTGANLTDANLSGANLASANLTGANLTGANLQSTNLTNTCLFQAVLQETDKEIAILNGAIFSIKDFQTIKKLLSKSTYINNINSYEKTAPWLNNDAIGNIIESAEGEPMMSGDLYEDYADDETVLG</sequence>
<dbReference type="InterPro" id="IPR027417">
    <property type="entry name" value="P-loop_NTPase"/>
</dbReference>
<accession>A0A1U7GSR9</accession>
<dbReference type="OrthoDB" id="473122at2"/>
<evidence type="ECO:0000313" key="2">
    <source>
        <dbReference type="EMBL" id="OKH10877.1"/>
    </source>
</evidence>
<evidence type="ECO:0000259" key="1">
    <source>
        <dbReference type="Pfam" id="PF22735"/>
    </source>
</evidence>
<dbReference type="SUPFAM" id="SSF52540">
    <property type="entry name" value="P-loop containing nucleoside triphosphate hydrolases"/>
    <property type="match status" value="1"/>
</dbReference>
<dbReference type="AlphaFoldDB" id="A0A1U7GSR9"/>
<organism evidence="2 3">
    <name type="scientific">Fischerella major NIES-592</name>
    <dbReference type="NCBI Taxonomy" id="210994"/>
    <lineage>
        <taxon>Bacteria</taxon>
        <taxon>Bacillati</taxon>
        <taxon>Cyanobacteriota</taxon>
        <taxon>Cyanophyceae</taxon>
        <taxon>Nostocales</taxon>
        <taxon>Hapalosiphonaceae</taxon>
        <taxon>Fischerella</taxon>
    </lineage>
</organism>
<dbReference type="Proteomes" id="UP000186391">
    <property type="component" value="Unassembled WGS sequence"/>
</dbReference>
<dbReference type="Pfam" id="PF00805">
    <property type="entry name" value="Pentapeptide"/>
    <property type="match status" value="2"/>
</dbReference>
<name>A0A1U7GSR9_9CYAN</name>
<comment type="caution">
    <text evidence="2">The sequence shown here is derived from an EMBL/GenBank/DDBJ whole genome shotgun (WGS) entry which is preliminary data.</text>
</comment>